<keyword evidence="1" id="KW-0238">DNA-binding</keyword>
<feature type="domain" description="Integrase SAM-like N-terminal" evidence="2">
    <location>
        <begin position="26"/>
        <end position="106"/>
    </location>
</feature>
<dbReference type="GO" id="GO:0003677">
    <property type="term" value="F:DNA binding"/>
    <property type="evidence" value="ECO:0007669"/>
    <property type="project" value="UniProtKB-KW"/>
</dbReference>
<dbReference type="Gene3D" id="1.10.150.130">
    <property type="match status" value="1"/>
</dbReference>
<dbReference type="AlphaFoldDB" id="A0A1V1NX95"/>
<organism evidence="3 4">
    <name type="scientific">Candidatus Magnetoglobus multicellularis str. Araruama</name>
    <dbReference type="NCBI Taxonomy" id="890399"/>
    <lineage>
        <taxon>Bacteria</taxon>
        <taxon>Pseudomonadati</taxon>
        <taxon>Thermodesulfobacteriota</taxon>
        <taxon>Desulfobacteria</taxon>
        <taxon>Desulfobacterales</taxon>
        <taxon>Desulfobacteraceae</taxon>
        <taxon>Candidatus Magnetoglobus</taxon>
    </lineage>
</organism>
<dbReference type="Proteomes" id="UP000189670">
    <property type="component" value="Unassembled WGS sequence"/>
</dbReference>
<name>A0A1V1NX95_9BACT</name>
<comment type="caution">
    <text evidence="3">The sequence shown here is derived from an EMBL/GenBank/DDBJ whole genome shotgun (WGS) entry which is preliminary data.</text>
</comment>
<sequence>MHESLVHLIAGNYILITKMEDIMTPLRQQTIDYMSSKDFSENDVNFYINCIADLAMYYNKSPDKLSHDEVQGYLLYLLNHKNMSQADYNNVNTAIQFFYNDFLKNKAINASISNITL</sequence>
<gene>
    <name evidence="3" type="ORF">OMM_11886</name>
</gene>
<dbReference type="GO" id="GO:0015074">
    <property type="term" value="P:DNA integration"/>
    <property type="evidence" value="ECO:0007669"/>
    <property type="project" value="InterPro"/>
</dbReference>
<reference evidence="4" key="1">
    <citation type="submission" date="2012-11" db="EMBL/GenBank/DDBJ databases">
        <authorList>
            <person name="Lucero-Rivera Y.E."/>
            <person name="Tovar-Ramirez D."/>
        </authorList>
    </citation>
    <scope>NUCLEOTIDE SEQUENCE [LARGE SCALE GENOMIC DNA]</scope>
    <source>
        <strain evidence="4">Araruama</strain>
    </source>
</reference>
<dbReference type="InterPro" id="IPR010998">
    <property type="entry name" value="Integrase_recombinase_N"/>
</dbReference>
<protein>
    <recommendedName>
        <fullName evidence="2">Integrase SAM-like N-terminal domain-containing protein</fullName>
    </recommendedName>
</protein>
<evidence type="ECO:0000259" key="2">
    <source>
        <dbReference type="Pfam" id="PF13495"/>
    </source>
</evidence>
<evidence type="ECO:0000313" key="4">
    <source>
        <dbReference type="Proteomes" id="UP000189670"/>
    </source>
</evidence>
<evidence type="ECO:0000256" key="1">
    <source>
        <dbReference type="ARBA" id="ARBA00023125"/>
    </source>
</evidence>
<dbReference type="EMBL" id="ATBP01001527">
    <property type="protein sequence ID" value="ETR67165.1"/>
    <property type="molecule type" value="Genomic_DNA"/>
</dbReference>
<dbReference type="InterPro" id="IPR004107">
    <property type="entry name" value="Integrase_SAM-like_N"/>
</dbReference>
<dbReference type="Pfam" id="PF13495">
    <property type="entry name" value="Phage_int_SAM_4"/>
    <property type="match status" value="1"/>
</dbReference>
<evidence type="ECO:0000313" key="3">
    <source>
        <dbReference type="EMBL" id="ETR67165.1"/>
    </source>
</evidence>
<proteinExistence type="predicted"/>
<accession>A0A1V1NX95</accession>